<accession>A0AAN9AAN6</accession>
<comment type="caution">
    <text evidence="3">The sequence shown here is derived from an EMBL/GenBank/DDBJ whole genome shotgun (WGS) entry which is preliminary data.</text>
</comment>
<dbReference type="AlphaFoldDB" id="A0AAN9AAN6"/>
<keyword evidence="2" id="KW-0472">Membrane</keyword>
<feature type="transmembrane region" description="Helical" evidence="2">
    <location>
        <begin position="38"/>
        <end position="61"/>
    </location>
</feature>
<evidence type="ECO:0000313" key="3">
    <source>
        <dbReference type="EMBL" id="KAK7076537.1"/>
    </source>
</evidence>
<evidence type="ECO:0008006" key="5">
    <source>
        <dbReference type="Google" id="ProtNLM"/>
    </source>
</evidence>
<evidence type="ECO:0000256" key="2">
    <source>
        <dbReference type="SAM" id="Phobius"/>
    </source>
</evidence>
<proteinExistence type="predicted"/>
<dbReference type="InterPro" id="IPR051634">
    <property type="entry name" value="Extended_Synaptotagmin"/>
</dbReference>
<dbReference type="PANTHER" id="PTHR45761">
    <property type="entry name" value="EXTENDED SYNAPTOTAGMIN-LIKE PROTEIN 2, ISOFORM C"/>
    <property type="match status" value="1"/>
</dbReference>
<dbReference type="PANTHER" id="PTHR45761:SF1">
    <property type="entry name" value="EXTENDED SYNAPTOTAGMIN-LIKE PROTEIN 2, ISOFORM C"/>
    <property type="match status" value="1"/>
</dbReference>
<keyword evidence="4" id="KW-1185">Reference proteome</keyword>
<dbReference type="EMBL" id="JAXCGZ010009633">
    <property type="protein sequence ID" value="KAK7076537.1"/>
    <property type="molecule type" value="Genomic_DNA"/>
</dbReference>
<evidence type="ECO:0000256" key="1">
    <source>
        <dbReference type="SAM" id="MobiDB-lite"/>
    </source>
</evidence>
<protein>
    <recommendedName>
        <fullName evidence="5">SMP-LTD domain-containing protein</fullName>
    </recommendedName>
</protein>
<gene>
    <name evidence="3" type="ORF">SK128_001761</name>
</gene>
<feature type="transmembrane region" description="Helical" evidence="2">
    <location>
        <begin position="82"/>
        <end position="103"/>
    </location>
</feature>
<name>A0AAN9AAN6_HALRR</name>
<sequence length="323" mass="36898">MEDVKISLKNLLQKVPKSVENIADAAPWFDGRGFFSELPGSICVYYLVKSDITLLIVFVLYQTISRNNSRAPAITANNPEQLLSTLFYFIVSFVSRFILSLYISSLSFPSLLVHVCIRVHLDPTWNCQKYLDNNFSLDDQENSPETNEVHQEQLPSQESVVDGRIPPSVNTPESSPPEVFAETSVIANENQQVTWMNKLITRLWPHVGTYIEDLVLYKVLEDLKFTFKDKNMRVGEIPPQVMAVQVSSSRHQIFLDVNMRYEGDFSAYVKCLRTKFEIDHVKADVQVQIELRRLVALSPFVGEVVIHMGKPNLDVKLNKFNVL</sequence>
<reference evidence="3 4" key="1">
    <citation type="submission" date="2023-11" db="EMBL/GenBank/DDBJ databases">
        <title>Halocaridina rubra genome assembly.</title>
        <authorList>
            <person name="Smith C."/>
        </authorList>
    </citation>
    <scope>NUCLEOTIDE SEQUENCE [LARGE SCALE GENOMIC DNA]</scope>
    <source>
        <strain evidence="3">EP-1</strain>
        <tissue evidence="3">Whole</tissue>
    </source>
</reference>
<evidence type="ECO:0000313" key="4">
    <source>
        <dbReference type="Proteomes" id="UP001381693"/>
    </source>
</evidence>
<dbReference type="Proteomes" id="UP001381693">
    <property type="component" value="Unassembled WGS sequence"/>
</dbReference>
<keyword evidence="2" id="KW-1133">Transmembrane helix</keyword>
<feature type="region of interest" description="Disordered" evidence="1">
    <location>
        <begin position="140"/>
        <end position="176"/>
    </location>
</feature>
<organism evidence="3 4">
    <name type="scientific">Halocaridina rubra</name>
    <name type="common">Hawaiian red shrimp</name>
    <dbReference type="NCBI Taxonomy" id="373956"/>
    <lineage>
        <taxon>Eukaryota</taxon>
        <taxon>Metazoa</taxon>
        <taxon>Ecdysozoa</taxon>
        <taxon>Arthropoda</taxon>
        <taxon>Crustacea</taxon>
        <taxon>Multicrustacea</taxon>
        <taxon>Malacostraca</taxon>
        <taxon>Eumalacostraca</taxon>
        <taxon>Eucarida</taxon>
        <taxon>Decapoda</taxon>
        <taxon>Pleocyemata</taxon>
        <taxon>Caridea</taxon>
        <taxon>Atyoidea</taxon>
        <taxon>Atyidae</taxon>
        <taxon>Halocaridina</taxon>
    </lineage>
</organism>
<keyword evidence="2" id="KW-0812">Transmembrane</keyword>